<protein>
    <submittedName>
        <fullName evidence="1">Uncharacterized protein</fullName>
    </submittedName>
</protein>
<sequence>MGGGIHDNVSSKLRTGNEYLQYQTRHLRGNFTITWICSSRGESGKYFEIFLIANSSSLS</sequence>
<proteinExistence type="predicted"/>
<organism evidence="1 2">
    <name type="scientific">Rhizophagus irregularis</name>
    <dbReference type="NCBI Taxonomy" id="588596"/>
    <lineage>
        <taxon>Eukaryota</taxon>
        <taxon>Fungi</taxon>
        <taxon>Fungi incertae sedis</taxon>
        <taxon>Mucoromycota</taxon>
        <taxon>Glomeromycotina</taxon>
        <taxon>Glomeromycetes</taxon>
        <taxon>Glomerales</taxon>
        <taxon>Glomeraceae</taxon>
        <taxon>Rhizophagus</taxon>
    </lineage>
</organism>
<reference evidence="1 2" key="2">
    <citation type="submission" date="2017-10" db="EMBL/GenBank/DDBJ databases">
        <title>Extensive intraspecific genome diversity in a model arbuscular mycorrhizal fungus.</title>
        <authorList>
            <person name="Chen E.C.H."/>
            <person name="Morin E."/>
            <person name="Baudet D."/>
            <person name="Noel J."/>
            <person name="Ndikumana S."/>
            <person name="Charron P."/>
            <person name="St-Onge C."/>
            <person name="Giorgi J."/>
            <person name="Grigoriev I.V."/>
            <person name="Roux C."/>
            <person name="Martin F.M."/>
            <person name="Corradi N."/>
        </authorList>
    </citation>
    <scope>NUCLEOTIDE SEQUENCE [LARGE SCALE GENOMIC DNA]</scope>
    <source>
        <strain evidence="1 2">C2</strain>
    </source>
</reference>
<evidence type="ECO:0000313" key="2">
    <source>
        <dbReference type="Proteomes" id="UP000233469"/>
    </source>
</evidence>
<accession>A0A2N1MD35</accession>
<reference evidence="1 2" key="1">
    <citation type="submission" date="2016-04" db="EMBL/GenBank/DDBJ databases">
        <title>Genome analyses suggest a sexual origin of heterokaryosis in a supposedly ancient asexual fungus.</title>
        <authorList>
            <person name="Ropars J."/>
            <person name="Sedzielewska K."/>
            <person name="Noel J."/>
            <person name="Charron P."/>
            <person name="Farinelli L."/>
            <person name="Marton T."/>
            <person name="Kruger M."/>
            <person name="Pelin A."/>
            <person name="Brachmann A."/>
            <person name="Corradi N."/>
        </authorList>
    </citation>
    <scope>NUCLEOTIDE SEQUENCE [LARGE SCALE GENOMIC DNA]</scope>
    <source>
        <strain evidence="1 2">C2</strain>
    </source>
</reference>
<dbReference type="AlphaFoldDB" id="A0A2N1MD35"/>
<comment type="caution">
    <text evidence="1">The sequence shown here is derived from an EMBL/GenBank/DDBJ whole genome shotgun (WGS) entry which is preliminary data.</text>
</comment>
<dbReference type="Proteomes" id="UP000233469">
    <property type="component" value="Unassembled WGS sequence"/>
</dbReference>
<name>A0A2N1MD35_9GLOM</name>
<evidence type="ECO:0000313" key="1">
    <source>
        <dbReference type="EMBL" id="PKK59558.1"/>
    </source>
</evidence>
<dbReference type="EMBL" id="LLXL01002996">
    <property type="protein sequence ID" value="PKK59558.1"/>
    <property type="molecule type" value="Genomic_DNA"/>
</dbReference>
<gene>
    <name evidence="1" type="ORF">RhiirC2_762579</name>
</gene>